<feature type="signal peptide" evidence="1">
    <location>
        <begin position="1"/>
        <end position="21"/>
    </location>
</feature>
<dbReference type="OrthoDB" id="1150854at2"/>
<comment type="caution">
    <text evidence="2">The sequence shown here is derived from an EMBL/GenBank/DDBJ whole genome shotgun (WGS) entry which is preliminary data.</text>
</comment>
<gene>
    <name evidence="3" type="ORF">DWB62_006030</name>
    <name evidence="2" type="ORF">GNY23_06030</name>
</gene>
<dbReference type="EMBL" id="WOTW01000010">
    <property type="protein sequence ID" value="MUP37368.1"/>
    <property type="molecule type" value="Genomic_DNA"/>
</dbReference>
<evidence type="ECO:0000313" key="2">
    <source>
        <dbReference type="EMBL" id="MUP37368.1"/>
    </source>
</evidence>
<dbReference type="RefSeq" id="WP_156195166.1">
    <property type="nucleotide sequence ID" value="NZ_QTZN02000010.1"/>
</dbReference>
<dbReference type="AlphaFoldDB" id="A0A7M4D3Y9"/>
<organism evidence="2 5">
    <name type="scientific">Labilibaculum euxinus</name>
    <dbReference type="NCBI Taxonomy" id="2686357"/>
    <lineage>
        <taxon>Bacteria</taxon>
        <taxon>Pseudomonadati</taxon>
        <taxon>Bacteroidota</taxon>
        <taxon>Bacteroidia</taxon>
        <taxon>Marinilabiliales</taxon>
        <taxon>Marinifilaceae</taxon>
        <taxon>Labilibaculum</taxon>
    </lineage>
</organism>
<protein>
    <submittedName>
        <fullName evidence="2">DUF4302 domain-containing protein</fullName>
    </submittedName>
</protein>
<feature type="chain" id="PRO_5029556693" evidence="1">
    <location>
        <begin position="22"/>
        <end position="411"/>
    </location>
</feature>
<accession>A0A7M4D3Y9</accession>
<keyword evidence="1" id="KW-0732">Signal</keyword>
<evidence type="ECO:0000313" key="3">
    <source>
        <dbReference type="EMBL" id="MVB06573.1"/>
    </source>
</evidence>
<dbReference type="PROSITE" id="PS51257">
    <property type="entry name" value="PROKAR_LIPOPROTEIN"/>
    <property type="match status" value="1"/>
</dbReference>
<sequence length="411" mass="46265">MKRILYILMASLFLFSSCDNEQDPIFEDSPETRLNKVLNEYKTTLTKDDGYWIAYYSGSAIFMKFNEDNTVEFQSTFNDGADDRTITYRVSSSQVPELVFESHSVFQAIYEENLTTGEYEFLFDKVADDRIDFISKTDRGANKTKLTFYKGTADDIVKAKELTDKIDVLSVFKEVVIEGNTTYKIEIALNPGGKAQVNTLVDGRIKTEFYSYDVTASGMIFQPALVFGDGVEAAEFVFDEAANTFQSTDETSVTIKVVEEPVLPLSPYAFGSKDALNNFIESGKSSRAYLNFFNAYKAQLNEDYGLTISRYYLNAISSPTEVPYIFIQTNFGNFWFEFTYEVKEDGKVYFTSTGVNNAGANAPIFEPLIQLLFNTNGHFIENSGGLSGYTNGTFSLINADDPAYKINFIDL</sequence>
<dbReference type="Proteomes" id="UP000285951">
    <property type="component" value="Unassembled WGS sequence"/>
</dbReference>
<dbReference type="EMBL" id="QTZN02000010">
    <property type="protein sequence ID" value="MVB06573.1"/>
    <property type="molecule type" value="Genomic_DNA"/>
</dbReference>
<dbReference type="InterPro" id="IPR025396">
    <property type="entry name" value="DUF4302"/>
</dbReference>
<keyword evidence="4" id="KW-1185">Reference proteome</keyword>
<reference evidence="2 5" key="2">
    <citation type="submission" date="2019-12" db="EMBL/GenBank/DDBJ databases">
        <title>Draft genome sequence of Labilibaculum sp. strain 44 isolated from deep waters of Black Sea.</title>
        <authorList>
            <person name="Yadav S."/>
            <person name="Villanueva L."/>
        </authorList>
    </citation>
    <scope>NUCLEOTIDE SEQUENCE [LARGE SCALE GENOMIC DNA]</scope>
    <source>
        <strain evidence="2 5">44</strain>
    </source>
</reference>
<dbReference type="Proteomes" id="UP000462449">
    <property type="component" value="Unassembled WGS sequence"/>
</dbReference>
<evidence type="ECO:0000313" key="4">
    <source>
        <dbReference type="Proteomes" id="UP000285951"/>
    </source>
</evidence>
<proteinExistence type="predicted"/>
<name>A0A7M4D3Y9_9BACT</name>
<evidence type="ECO:0000313" key="5">
    <source>
        <dbReference type="Proteomes" id="UP000462449"/>
    </source>
</evidence>
<dbReference type="Pfam" id="PF14135">
    <property type="entry name" value="DUF4302"/>
    <property type="match status" value="1"/>
</dbReference>
<reference evidence="3 4" key="1">
    <citation type="submission" date="2019-11" db="EMBL/GenBank/DDBJ databases">
        <title>Draft genome sequence of Labilibaculum sp. strain SYP isolated from Black Sea.</title>
        <authorList>
            <person name="Yadav S."/>
            <person name="Villanueva L."/>
        </authorList>
    </citation>
    <scope>NUCLEOTIDE SEQUENCE [LARGE SCALE GENOMIC DNA]</scope>
    <source>
        <strain evidence="3 4">44</strain>
    </source>
</reference>
<evidence type="ECO:0000256" key="1">
    <source>
        <dbReference type="SAM" id="SignalP"/>
    </source>
</evidence>